<feature type="transmembrane region" description="Helical" evidence="1">
    <location>
        <begin position="12"/>
        <end position="33"/>
    </location>
</feature>
<proteinExistence type="predicted"/>
<feature type="transmembrane region" description="Helical" evidence="1">
    <location>
        <begin position="99"/>
        <end position="127"/>
    </location>
</feature>
<reference evidence="3" key="1">
    <citation type="submission" date="2017-06" db="EMBL/GenBank/DDBJ databases">
        <title>Complete genome sequence of Capnocytophaga sp. KCOM 1579 (=ChDC OS43) isolated from a human refractory periapical abscess lesion.</title>
        <authorList>
            <person name="Kook J.-K."/>
            <person name="Park S.-N."/>
            <person name="Lim Y.K."/>
            <person name="Roh H."/>
        </authorList>
    </citation>
    <scope>NUCLEOTIDE SEQUENCE [LARGE SCALE GENOMIC DNA]</scope>
    <source>
        <strain evidence="3">ChDC OS43</strain>
    </source>
</reference>
<keyword evidence="1" id="KW-0812">Transmembrane</keyword>
<accession>A0A1Z4BLQ4</accession>
<name>A0A1Z4BLQ4_9FLAO</name>
<evidence type="ECO:0000313" key="3">
    <source>
        <dbReference type="Proteomes" id="UP000197007"/>
    </source>
</evidence>
<dbReference type="AlphaFoldDB" id="A0A1Z4BLQ4"/>
<gene>
    <name evidence="2" type="ORF">CBG49_03400</name>
</gene>
<dbReference type="KEGG" id="capn:CBG49_03400"/>
<protein>
    <submittedName>
        <fullName evidence="2">Uncharacterized protein</fullName>
    </submittedName>
</protein>
<keyword evidence="1" id="KW-0472">Membrane</keyword>
<evidence type="ECO:0000256" key="1">
    <source>
        <dbReference type="SAM" id="Phobius"/>
    </source>
</evidence>
<keyword evidence="3" id="KW-1185">Reference proteome</keyword>
<keyword evidence="1" id="KW-1133">Transmembrane helix</keyword>
<dbReference type="Proteomes" id="UP000197007">
    <property type="component" value="Chromosome"/>
</dbReference>
<dbReference type="EMBL" id="CP022022">
    <property type="protein sequence ID" value="ASF42209.1"/>
    <property type="molecule type" value="Genomic_DNA"/>
</dbReference>
<evidence type="ECO:0000313" key="2">
    <source>
        <dbReference type="EMBL" id="ASF42209.1"/>
    </source>
</evidence>
<feature type="transmembrane region" description="Helical" evidence="1">
    <location>
        <begin position="63"/>
        <end position="87"/>
    </location>
</feature>
<sequence>MKYMFYLPKKIMSDFLYIIVLTLLVIKIFFAYIESNSFFSTKFLSYLFSIKPDIVKFINKFSIYYSVKLSFLLIWIFCLHFIIFKIIKYILKKCNISDYSYYVFPIVIFLWYYYFPMIIAVIFLTFYEYISAREVLEICINPFLWVQ</sequence>
<organism evidence="2 3">
    <name type="scientific">Capnocytophaga endodontalis</name>
    <dbReference type="NCBI Taxonomy" id="2708117"/>
    <lineage>
        <taxon>Bacteria</taxon>
        <taxon>Pseudomonadati</taxon>
        <taxon>Bacteroidota</taxon>
        <taxon>Flavobacteriia</taxon>
        <taxon>Flavobacteriales</taxon>
        <taxon>Flavobacteriaceae</taxon>
        <taxon>Capnocytophaga</taxon>
    </lineage>
</organism>